<gene>
    <name evidence="1" type="ORF">HINF_LOCUS29118</name>
    <name evidence="2" type="ORF">HINF_LOCUS30307</name>
</gene>
<dbReference type="PROSITE" id="PS51450">
    <property type="entry name" value="LRR"/>
    <property type="match status" value="1"/>
</dbReference>
<dbReference type="InterPro" id="IPR001611">
    <property type="entry name" value="Leu-rich_rpt"/>
</dbReference>
<dbReference type="Gene3D" id="3.80.10.10">
    <property type="entry name" value="Ribonuclease Inhibitor"/>
    <property type="match status" value="1"/>
</dbReference>
<evidence type="ECO:0000313" key="3">
    <source>
        <dbReference type="Proteomes" id="UP001642409"/>
    </source>
</evidence>
<proteinExistence type="predicted"/>
<protein>
    <submittedName>
        <fullName evidence="1">Leucine-rich repeat domain superfamily</fullName>
    </submittedName>
    <submittedName>
        <fullName evidence="2">Leucine-rich_repeat domain superfamily</fullName>
    </submittedName>
</protein>
<reference evidence="1" key="1">
    <citation type="submission" date="2023-06" db="EMBL/GenBank/DDBJ databases">
        <authorList>
            <person name="Kurt Z."/>
        </authorList>
    </citation>
    <scope>NUCLEOTIDE SEQUENCE</scope>
</reference>
<keyword evidence="3" id="KW-1185">Reference proteome</keyword>
<evidence type="ECO:0000313" key="1">
    <source>
        <dbReference type="EMBL" id="CAI9941473.1"/>
    </source>
</evidence>
<sequence length="286" mass="33033">MSSVSFFSESQETSDFSDSLLNGSSKYLDVIEINDEQYDSSYQYTYTYEYESSSLSLQVADPVQQITDGFLKLTSKNNLKSLSSLAVDYDRLVSLHLQNMKACDLSQVSLFQQLIELNISFCPSFRTTFFTKDLFLQKLTITDSNLSSLDGIHHLTHLIYLNLENNNLTQTNDFIFLQSLINLSFLSFVKNPLIFEPDYSGKLVHVLNRKIYKIHPTPEFKEVPKLFPKCIYNILQLRKYRFENRNKLTDKESRMSKSVLGYKNQIKKMGLKMIKLGLIIPGQALE</sequence>
<dbReference type="AlphaFoldDB" id="A0AA86UIN2"/>
<comment type="caution">
    <text evidence="1">The sequence shown here is derived from an EMBL/GenBank/DDBJ whole genome shotgun (WGS) entry which is preliminary data.</text>
</comment>
<dbReference type="Proteomes" id="UP001642409">
    <property type="component" value="Unassembled WGS sequence"/>
</dbReference>
<dbReference type="EMBL" id="CATOUU010000694">
    <property type="protein sequence ID" value="CAI9941473.1"/>
    <property type="molecule type" value="Genomic_DNA"/>
</dbReference>
<reference evidence="2 3" key="2">
    <citation type="submission" date="2024-07" db="EMBL/GenBank/DDBJ databases">
        <authorList>
            <person name="Akdeniz Z."/>
        </authorList>
    </citation>
    <scope>NUCLEOTIDE SEQUENCE [LARGE SCALE GENOMIC DNA]</scope>
</reference>
<name>A0AA86UIN2_9EUKA</name>
<dbReference type="EMBL" id="CAXDID020000099">
    <property type="protein sequence ID" value="CAL6025469.1"/>
    <property type="molecule type" value="Genomic_DNA"/>
</dbReference>
<organism evidence="1">
    <name type="scientific">Hexamita inflata</name>
    <dbReference type="NCBI Taxonomy" id="28002"/>
    <lineage>
        <taxon>Eukaryota</taxon>
        <taxon>Metamonada</taxon>
        <taxon>Diplomonadida</taxon>
        <taxon>Hexamitidae</taxon>
        <taxon>Hexamitinae</taxon>
        <taxon>Hexamita</taxon>
    </lineage>
</organism>
<evidence type="ECO:0000313" key="2">
    <source>
        <dbReference type="EMBL" id="CAL6025469.1"/>
    </source>
</evidence>
<dbReference type="InterPro" id="IPR032675">
    <property type="entry name" value="LRR_dom_sf"/>
</dbReference>
<accession>A0AA86UIN2</accession>
<dbReference type="SUPFAM" id="SSF52075">
    <property type="entry name" value="Outer arm dynein light chain 1"/>
    <property type="match status" value="1"/>
</dbReference>